<name>A0A084VZZ2_ANOSI</name>
<feature type="compositionally biased region" description="Polar residues" evidence="1">
    <location>
        <begin position="390"/>
        <end position="407"/>
    </location>
</feature>
<feature type="compositionally biased region" description="Acidic residues" evidence="1">
    <location>
        <begin position="643"/>
        <end position="656"/>
    </location>
</feature>
<dbReference type="VEuPathDB" id="VectorBase:ASIC011347"/>
<feature type="region of interest" description="Disordered" evidence="1">
    <location>
        <begin position="497"/>
        <end position="680"/>
    </location>
</feature>
<feature type="region of interest" description="Disordered" evidence="1">
    <location>
        <begin position="243"/>
        <end position="270"/>
    </location>
</feature>
<dbReference type="Proteomes" id="UP000030765">
    <property type="component" value="Unassembled WGS sequence"/>
</dbReference>
<evidence type="ECO:0000313" key="2">
    <source>
        <dbReference type="EMBL" id="KFB43536.1"/>
    </source>
</evidence>
<dbReference type="OMA" id="TRYDQEQ"/>
<feature type="region of interest" description="Disordered" evidence="1">
    <location>
        <begin position="293"/>
        <end position="476"/>
    </location>
</feature>
<accession>A0A084VZZ2</accession>
<feature type="compositionally biased region" description="Basic and acidic residues" evidence="1">
    <location>
        <begin position="670"/>
        <end position="680"/>
    </location>
</feature>
<sequence>MEEYLFIAFVVADETNRKKDETAAEDTSVEPLPTPAALHRQKRHEIEIHRVIKRRPKLPPPPRGRKPRPPRRPGSKPRVKYGPPNSPSYKPLAHYVPQSIDDPFSSGFEASFADHHGSFGEPPAGYGPPIHPSPTFGSPPFAYGQTITSYEGSSFGKPGGYEGSSFGKHQGYQGSLSSSSLSSFPNKHSYESSSFDGGFSKATFGNGPSVFDSKVPSFNDGPSSFGSFNPGSKHASSIGGYSHSFSHTSNSKQPSFADSTPVNTYTTPSGKGNYYSDLSSSFGDIGSKHQHLLPLETHKKDPYKTPLTSYEVPSNPKSNLFEPSGDFDTSYKRTPHTAGGGSSSSTHSTSHSTVGSSEEESSYIPSLPTRYDQEQFHTPTKTNPNKPPISTLQTIGGDNDHFSSYTSYYDGASESQKVPVKSNPSGPASYATGAEADDGSEFPGKRLKNRRKKKPKFPGSPIAHNLDTDDLRDAFGSSSDFHQVAIDADEFLEFEPKKQIKHSKPAGVTAPRAEESAPSNFVLLSSQNKGNHGPASSSKGGSRSEAPANQRPSTTQVTASKSIEYDANHFDLNNYFQSSGNRHQDHRTGGKPSGQDDLSILSIQKSNSKSYYAGSNQAAGFQPTRRRDMMHYRSAPSSLDYTMLDEDDEENYDDISDIGSRVRGSRKKKDLAPETPADKA</sequence>
<dbReference type="EnsemblMetazoa" id="ASIC011347-RA">
    <property type="protein sequence ID" value="ASIC011347-PA"/>
    <property type="gene ID" value="ASIC011347"/>
</dbReference>
<proteinExistence type="predicted"/>
<feature type="compositionally biased region" description="Polar residues" evidence="1">
    <location>
        <begin position="517"/>
        <end position="541"/>
    </location>
</feature>
<feature type="compositionally biased region" description="Basic residues" evidence="1">
    <location>
        <begin position="51"/>
        <end position="79"/>
    </location>
</feature>
<reference evidence="2 4" key="1">
    <citation type="journal article" date="2014" name="BMC Genomics">
        <title>Genome sequence of Anopheles sinensis provides insight into genetics basis of mosquito competence for malaria parasites.</title>
        <authorList>
            <person name="Zhou D."/>
            <person name="Zhang D."/>
            <person name="Ding G."/>
            <person name="Shi L."/>
            <person name="Hou Q."/>
            <person name="Ye Y."/>
            <person name="Xu Y."/>
            <person name="Zhou H."/>
            <person name="Xiong C."/>
            <person name="Li S."/>
            <person name="Yu J."/>
            <person name="Hong S."/>
            <person name="Yu X."/>
            <person name="Zou P."/>
            <person name="Chen C."/>
            <person name="Chang X."/>
            <person name="Wang W."/>
            <person name="Lv Y."/>
            <person name="Sun Y."/>
            <person name="Ma L."/>
            <person name="Shen B."/>
            <person name="Zhu C."/>
        </authorList>
    </citation>
    <scope>NUCLEOTIDE SEQUENCE [LARGE SCALE GENOMIC DNA]</scope>
</reference>
<evidence type="ECO:0000313" key="4">
    <source>
        <dbReference type="Proteomes" id="UP000030765"/>
    </source>
</evidence>
<feature type="compositionally biased region" description="Low complexity" evidence="1">
    <location>
        <begin position="343"/>
        <end position="356"/>
    </location>
</feature>
<feature type="compositionally biased region" description="Polar residues" evidence="1">
    <location>
        <begin position="550"/>
        <end position="561"/>
    </location>
</feature>
<organism evidence="2">
    <name type="scientific">Anopheles sinensis</name>
    <name type="common">Mosquito</name>
    <dbReference type="NCBI Taxonomy" id="74873"/>
    <lineage>
        <taxon>Eukaryota</taxon>
        <taxon>Metazoa</taxon>
        <taxon>Ecdysozoa</taxon>
        <taxon>Arthropoda</taxon>
        <taxon>Hexapoda</taxon>
        <taxon>Insecta</taxon>
        <taxon>Pterygota</taxon>
        <taxon>Neoptera</taxon>
        <taxon>Endopterygota</taxon>
        <taxon>Diptera</taxon>
        <taxon>Nematocera</taxon>
        <taxon>Culicoidea</taxon>
        <taxon>Culicidae</taxon>
        <taxon>Anophelinae</taxon>
        <taxon>Anopheles</taxon>
    </lineage>
</organism>
<feature type="region of interest" description="Disordered" evidence="1">
    <location>
        <begin position="15"/>
        <end position="95"/>
    </location>
</feature>
<keyword evidence="4" id="KW-1185">Reference proteome</keyword>
<feature type="compositionally biased region" description="Polar residues" evidence="1">
    <location>
        <begin position="306"/>
        <end position="318"/>
    </location>
</feature>
<protein>
    <submittedName>
        <fullName evidence="2">AGAP003394-PA-like protein</fullName>
    </submittedName>
</protein>
<feature type="compositionally biased region" description="Polar residues" evidence="1">
    <location>
        <begin position="601"/>
        <end position="619"/>
    </location>
</feature>
<dbReference type="AlphaFoldDB" id="A0A084VZZ2"/>
<gene>
    <name evidence="2" type="ORF">ZHAS_00011347</name>
</gene>
<evidence type="ECO:0000256" key="1">
    <source>
        <dbReference type="SAM" id="MobiDB-lite"/>
    </source>
</evidence>
<feature type="compositionally biased region" description="Basic residues" evidence="1">
    <location>
        <begin position="445"/>
        <end position="456"/>
    </location>
</feature>
<dbReference type="EMBL" id="KE525259">
    <property type="protein sequence ID" value="KFB43536.1"/>
    <property type="molecule type" value="Genomic_DNA"/>
</dbReference>
<dbReference type="VEuPathDB" id="VectorBase:ASIS015132"/>
<dbReference type="EMBL" id="ATLV01019053">
    <property type="status" value="NOT_ANNOTATED_CDS"/>
    <property type="molecule type" value="Genomic_DNA"/>
</dbReference>
<dbReference type="OrthoDB" id="7739225at2759"/>
<reference evidence="3" key="2">
    <citation type="submission" date="2020-05" db="UniProtKB">
        <authorList>
            <consortium name="EnsemblMetazoa"/>
        </authorList>
    </citation>
    <scope>IDENTIFICATION</scope>
</reference>
<evidence type="ECO:0000313" key="3">
    <source>
        <dbReference type="EnsemblMetazoa" id="ASIC011347-PA"/>
    </source>
</evidence>